<dbReference type="STRING" id="1332080.ATN00_08935"/>
<dbReference type="KEGG" id="sbd:ATN00_08935"/>
<dbReference type="InterPro" id="IPR013762">
    <property type="entry name" value="Integrase-like_cat_sf"/>
</dbReference>
<gene>
    <name evidence="3" type="ORF">ATN00_08935</name>
</gene>
<dbReference type="RefSeq" id="WP_062064058.1">
    <property type="nucleotide sequence ID" value="NZ_CP013264.1"/>
</dbReference>
<protein>
    <recommendedName>
        <fullName evidence="2">Tyr recombinase domain-containing protein</fullName>
    </recommendedName>
</protein>
<evidence type="ECO:0000256" key="1">
    <source>
        <dbReference type="ARBA" id="ARBA00023172"/>
    </source>
</evidence>
<keyword evidence="1" id="KW-0233">DNA recombination</keyword>
<feature type="domain" description="Tyr recombinase" evidence="2">
    <location>
        <begin position="140"/>
        <end position="339"/>
    </location>
</feature>
<dbReference type="AlphaFoldDB" id="A0A0S3EYE1"/>
<evidence type="ECO:0000313" key="3">
    <source>
        <dbReference type="EMBL" id="ALR20417.1"/>
    </source>
</evidence>
<dbReference type="SUPFAM" id="SSF56349">
    <property type="entry name" value="DNA breaking-rejoining enzymes"/>
    <property type="match status" value="1"/>
</dbReference>
<evidence type="ECO:0000313" key="4">
    <source>
        <dbReference type="Proteomes" id="UP000056968"/>
    </source>
</evidence>
<dbReference type="InterPro" id="IPR002104">
    <property type="entry name" value="Integrase_catalytic"/>
</dbReference>
<dbReference type="GO" id="GO:0003677">
    <property type="term" value="F:DNA binding"/>
    <property type="evidence" value="ECO:0007669"/>
    <property type="project" value="InterPro"/>
</dbReference>
<dbReference type="GO" id="GO:0006310">
    <property type="term" value="P:DNA recombination"/>
    <property type="evidence" value="ECO:0007669"/>
    <property type="project" value="UniProtKB-KW"/>
</dbReference>
<accession>A0A0S3EYE1</accession>
<name>A0A0S3EYE1_9SPHN</name>
<dbReference type="OrthoDB" id="7363113at2"/>
<dbReference type="CDD" id="cd00397">
    <property type="entry name" value="DNA_BRE_C"/>
    <property type="match status" value="1"/>
</dbReference>
<dbReference type="EMBL" id="CP013264">
    <property type="protein sequence ID" value="ALR20417.1"/>
    <property type="molecule type" value="Genomic_DNA"/>
</dbReference>
<keyword evidence="4" id="KW-1185">Reference proteome</keyword>
<dbReference type="Gene3D" id="1.10.443.10">
    <property type="entry name" value="Intergrase catalytic core"/>
    <property type="match status" value="1"/>
</dbReference>
<dbReference type="GO" id="GO:0015074">
    <property type="term" value="P:DNA integration"/>
    <property type="evidence" value="ECO:0007669"/>
    <property type="project" value="InterPro"/>
</dbReference>
<dbReference type="Proteomes" id="UP000056968">
    <property type="component" value="Chromosome"/>
</dbReference>
<proteinExistence type="predicted"/>
<organism evidence="3 4">
    <name type="scientific">Sphingobium baderi</name>
    <dbReference type="NCBI Taxonomy" id="1332080"/>
    <lineage>
        <taxon>Bacteria</taxon>
        <taxon>Pseudomonadati</taxon>
        <taxon>Pseudomonadota</taxon>
        <taxon>Alphaproteobacteria</taxon>
        <taxon>Sphingomonadales</taxon>
        <taxon>Sphingomonadaceae</taxon>
        <taxon>Sphingobium</taxon>
    </lineage>
</organism>
<dbReference type="PROSITE" id="PS51898">
    <property type="entry name" value="TYR_RECOMBINASE"/>
    <property type="match status" value="1"/>
</dbReference>
<sequence length="359" mass="40992">MMPPLCLRVEDWPSIDQQIWREARMPMRFDRRARIAGGWSEARCKIVCQGYGQWLSCLIRWGELDPTEPPESRVTHERIETFVTEIQARVAPWSVAMMVQATQRMLTVMAPDHDWHWLDAVVANLKRLARPARDKRPHMVDPVQLYGLGIGLMTEARRRAADGDYHAATMGRDGLIIATLIACPVRIANLTMIEIGRHLLAAEGAYMLRFSEEETKTGRAIEAELPPQLTPWIDFYLRVHRPRLLERGDDRSTRNLWINRWGTPMIEHAVRDQIRKRTGDAFGRHVWPHLFRAIAATGMVDHAPEQAALLPDLLGHGDERTSKRHYVLSSGTMAHRAVQSVMLDLRRAAAGYLRSGGRT</sequence>
<reference evidence="3 4" key="1">
    <citation type="submission" date="2015-11" db="EMBL/GenBank/DDBJ databases">
        <title>A Two-component Flavoprotein Monooxygenase System MeaXY Responsible for para-Hydroxylation of 2-Methyl-6-ethylaniline and 2,6-Diethylaniline in Sphingobium baderi DE-13.</title>
        <authorList>
            <person name="Cheng M."/>
            <person name="Meng Q."/>
            <person name="Yang Y."/>
            <person name="Chu C."/>
            <person name="Yan X."/>
            <person name="He J."/>
            <person name="Li S."/>
        </authorList>
    </citation>
    <scope>NUCLEOTIDE SEQUENCE [LARGE SCALE GENOMIC DNA]</scope>
    <source>
        <strain evidence="3 4">DE-13</strain>
    </source>
</reference>
<evidence type="ECO:0000259" key="2">
    <source>
        <dbReference type="PROSITE" id="PS51898"/>
    </source>
</evidence>
<dbReference type="InterPro" id="IPR011010">
    <property type="entry name" value="DNA_brk_join_enz"/>
</dbReference>